<feature type="region of interest" description="Disordered" evidence="1">
    <location>
        <begin position="184"/>
        <end position="267"/>
    </location>
</feature>
<evidence type="ECO:0000313" key="3">
    <source>
        <dbReference type="Proteomes" id="UP000031364"/>
    </source>
</evidence>
<evidence type="ECO:0000256" key="1">
    <source>
        <dbReference type="SAM" id="MobiDB-lite"/>
    </source>
</evidence>
<evidence type="ECO:0008006" key="4">
    <source>
        <dbReference type="Google" id="ProtNLM"/>
    </source>
</evidence>
<feature type="compositionally biased region" description="Polar residues" evidence="1">
    <location>
        <begin position="256"/>
        <end position="267"/>
    </location>
</feature>
<gene>
    <name evidence="2" type="ORF">FG87_37180</name>
</gene>
<reference evidence="2 3" key="1">
    <citation type="journal article" date="2014" name="Int. J. Syst. Evol. Microbiol.">
        <title>Nocardia vulneris sp. nov., isolated from wounds of human patients in North America.</title>
        <authorList>
            <person name="Lasker B.A."/>
            <person name="Bell M."/>
            <person name="Klenk H.P."/>
            <person name="Sproer C."/>
            <person name="Schumann C."/>
            <person name="Schumann P."/>
            <person name="Brown J.M."/>
        </authorList>
    </citation>
    <scope>NUCLEOTIDE SEQUENCE [LARGE SCALE GENOMIC DNA]</scope>
    <source>
        <strain evidence="2 3">W9851</strain>
    </source>
</reference>
<comment type="caution">
    <text evidence="2">The sequence shown here is derived from an EMBL/GenBank/DDBJ whole genome shotgun (WGS) entry which is preliminary data.</text>
</comment>
<dbReference type="RefSeq" id="WP_043680387.1">
    <property type="nucleotide sequence ID" value="NZ_BDCI01000023.1"/>
</dbReference>
<sequence length="267" mass="29872">MDAALGRYDEYIDIRDPAVFATWQKTPGLRCLVCRHPVTVYHSSAQNPFVRHGKGFGATGDRTVKTSARETFLHFRLKHWVCAQLRALGSEDARVETHLEARTPDVFGHLHGRGYAVEVQWSRLDHAVAEARTRDLLAEGADEVLWLTRPCTWAEKLPVLGITSFNPGGDDYEAHTGFLTYQQHTGARSNGPERGQNLRRRQPHVGDHSRRLMPIHPRVRGAADTPTADTHSNRTGAADQSPATRYHPRVPPPRSTNPLFRNASSTP</sequence>
<keyword evidence="3" id="KW-1185">Reference proteome</keyword>
<dbReference type="Proteomes" id="UP000031364">
    <property type="component" value="Unassembled WGS sequence"/>
</dbReference>
<evidence type="ECO:0000313" key="2">
    <source>
        <dbReference type="EMBL" id="KIA60378.1"/>
    </source>
</evidence>
<dbReference type="EMBL" id="JNFP01000070">
    <property type="protein sequence ID" value="KIA60378.1"/>
    <property type="molecule type" value="Genomic_DNA"/>
</dbReference>
<proteinExistence type="predicted"/>
<accession>A0ABR4Z4X0</accession>
<name>A0ABR4Z4X0_9NOCA</name>
<organism evidence="2 3">
    <name type="scientific">Nocardia vulneris</name>
    <dbReference type="NCBI Taxonomy" id="1141657"/>
    <lineage>
        <taxon>Bacteria</taxon>
        <taxon>Bacillati</taxon>
        <taxon>Actinomycetota</taxon>
        <taxon>Actinomycetes</taxon>
        <taxon>Mycobacteriales</taxon>
        <taxon>Nocardiaceae</taxon>
        <taxon>Nocardia</taxon>
    </lineage>
</organism>
<protein>
    <recommendedName>
        <fullName evidence="4">Competence protein CoiA</fullName>
    </recommendedName>
</protein>